<dbReference type="NCBIfam" id="TIGR02870">
    <property type="entry name" value="spore_II_D"/>
    <property type="match status" value="1"/>
</dbReference>
<dbReference type="PANTHER" id="PTHR30032">
    <property type="entry name" value="N-ACETYLMURAMOYL-L-ALANINE AMIDASE-RELATED"/>
    <property type="match status" value="1"/>
</dbReference>
<dbReference type="EMBL" id="ALPT02000038">
    <property type="protein sequence ID" value="KGA97063.1"/>
    <property type="molecule type" value="Genomic_DNA"/>
</dbReference>
<evidence type="ECO:0000313" key="5">
    <source>
        <dbReference type="Proteomes" id="UP000002754"/>
    </source>
</evidence>
<dbReference type="InterPro" id="IPR013486">
    <property type="entry name" value="SpoIID/LytB"/>
</dbReference>
<reference evidence="4 6" key="2">
    <citation type="submission" date="2014-01" db="EMBL/GenBank/DDBJ databases">
        <title>Draft genome sequencing of Bacillus alcalophilus CGMCC 1.3604.</title>
        <authorList>
            <person name="Yang J."/>
            <person name="Diao L."/>
            <person name="Yang S."/>
        </authorList>
    </citation>
    <scope>NUCLEOTIDE SEQUENCE [LARGE SCALE GENOMIC DNA]</scope>
    <source>
        <strain evidence="4 6">CGMCC 1.3604</strain>
    </source>
</reference>
<dbReference type="InterPro" id="IPR014225">
    <property type="entry name" value="Spore_II_D_firmicutes"/>
</dbReference>
<reference evidence="3 5" key="1">
    <citation type="journal article" date="2014" name="Genome Announc.">
        <title>Draft Genome Sequence of Bacillus alcalophilus AV1934, a Classic Alkaliphile Isolated from Human Feces in 1934.</title>
        <authorList>
            <person name="Attie O."/>
            <person name="Jayaprakash A."/>
            <person name="Shah H."/>
            <person name="Paulsen I.T."/>
            <person name="Morino M."/>
            <person name="Takahashi Y."/>
            <person name="Narumi I."/>
            <person name="Sachidanandam R."/>
            <person name="Satoh K."/>
            <person name="Ito M."/>
            <person name="Krulwich T.A."/>
        </authorList>
    </citation>
    <scope>NUCLEOTIDE SEQUENCE [LARGE SCALE GENOMIC DNA]</scope>
    <source>
        <strain evidence="3 5">AV1934</strain>
    </source>
</reference>
<dbReference type="InterPro" id="IPR013693">
    <property type="entry name" value="SpoIID/LytB_N"/>
</dbReference>
<accession>A0A094WM64</accession>
<dbReference type="STRING" id="1218173.BALCAV_0212555"/>
<dbReference type="EMBL" id="JALP01000030">
    <property type="protein sequence ID" value="THG91998.1"/>
    <property type="molecule type" value="Genomic_DNA"/>
</dbReference>
<organism evidence="3 5">
    <name type="scientific">Alkalihalobacillus alcalophilus ATCC 27647 = CGMCC 1.3604</name>
    <dbReference type="NCBI Taxonomy" id="1218173"/>
    <lineage>
        <taxon>Bacteria</taxon>
        <taxon>Bacillati</taxon>
        <taxon>Bacillota</taxon>
        <taxon>Bacilli</taxon>
        <taxon>Bacillales</taxon>
        <taxon>Bacillaceae</taxon>
        <taxon>Alkalihalobacillus</taxon>
    </lineage>
</organism>
<evidence type="ECO:0000256" key="1">
    <source>
        <dbReference type="SAM" id="MobiDB-lite"/>
    </source>
</evidence>
<dbReference type="Proteomes" id="UP000297014">
    <property type="component" value="Unassembled WGS sequence"/>
</dbReference>
<proteinExistence type="predicted"/>
<gene>
    <name evidence="4" type="ORF">AJ85_21520</name>
    <name evidence="3" type="ORF">BALCAV_0212555</name>
</gene>
<dbReference type="PANTHER" id="PTHR30032:SF4">
    <property type="entry name" value="AMIDASE ENHANCER"/>
    <property type="match status" value="1"/>
</dbReference>
<evidence type="ECO:0000313" key="3">
    <source>
        <dbReference type="EMBL" id="KGA97063.1"/>
    </source>
</evidence>
<name>A0A094WM64_ALKAL</name>
<dbReference type="AlphaFoldDB" id="A0A094WM64"/>
<dbReference type="Proteomes" id="UP000002754">
    <property type="component" value="Unassembled WGS sequence"/>
</dbReference>
<dbReference type="OrthoDB" id="9794671at2"/>
<feature type="domain" description="Sporulation stage II protein D amidase enhancer LytB N-terminal" evidence="2">
    <location>
        <begin position="67"/>
        <end position="170"/>
    </location>
</feature>
<dbReference type="GO" id="GO:0030435">
    <property type="term" value="P:sporulation resulting in formation of a cellular spore"/>
    <property type="evidence" value="ECO:0007669"/>
    <property type="project" value="InterPro"/>
</dbReference>
<evidence type="ECO:0000259" key="2">
    <source>
        <dbReference type="Pfam" id="PF08486"/>
    </source>
</evidence>
<evidence type="ECO:0000313" key="6">
    <source>
        <dbReference type="Proteomes" id="UP000297014"/>
    </source>
</evidence>
<dbReference type="InterPro" id="IPR051922">
    <property type="entry name" value="Bact_Sporulation_Assoc"/>
</dbReference>
<comment type="caution">
    <text evidence="3">The sequence shown here is derived from an EMBL/GenBank/DDBJ whole genome shotgun (WGS) entry which is preliminary data.</text>
</comment>
<evidence type="ECO:0000313" key="4">
    <source>
        <dbReference type="EMBL" id="THG91998.1"/>
    </source>
</evidence>
<dbReference type="NCBIfam" id="TIGR02669">
    <property type="entry name" value="SpoIID_LytB"/>
    <property type="match status" value="1"/>
</dbReference>
<dbReference type="eggNOG" id="COG2385">
    <property type="taxonomic scope" value="Bacteria"/>
</dbReference>
<dbReference type="GO" id="GO:0030288">
    <property type="term" value="C:outer membrane-bounded periplasmic space"/>
    <property type="evidence" value="ECO:0007669"/>
    <property type="project" value="TreeGrafter"/>
</dbReference>
<dbReference type="RefSeq" id="WP_003322710.1">
    <property type="nucleotide sequence ID" value="NZ_ALPT02000038.1"/>
</dbReference>
<feature type="region of interest" description="Disordered" evidence="1">
    <location>
        <begin position="35"/>
        <end position="56"/>
    </location>
</feature>
<keyword evidence="5" id="KW-1185">Reference proteome</keyword>
<dbReference type="Pfam" id="PF08486">
    <property type="entry name" value="SpoIID"/>
    <property type="match status" value="1"/>
</dbReference>
<protein>
    <submittedName>
        <fullName evidence="3">Stage II sporulation protein D</fullName>
    </submittedName>
</protein>
<sequence length="343" mass="38309">MRRLLITGIILCTVVLFIPTMLVLLGSSSTSEQVQSTEVAANPAPPPEATEEYQPEEDVTVAVFRNQSSTVEQIPLEEYVIGVVGSEMHASFEVEALKAQSLAARTYVLQYMMNEEHFDFPEGAVVTDTTNHQVYQDNEQLKEKWGADFEQNYAKVREAVLATKGEILTYDGQPIDAQFFSTSNGYTENSEDYWGNETPYLKSVTSPWDQESPRFSGIKRMSVAEFESKLKVNLPDDGTVGTIVSRTDGGRVAVAQINGKEISGRVVRDELGLDSSDFQWQRQGDEIIIQTRGWGHGVGMSQYGANGMALEGKTYEEIVHYYYQDITIQSTKPFVEQYVAKNS</sequence>